<dbReference type="InterPro" id="IPR050330">
    <property type="entry name" value="Bact_OuterMem_StrucFunc"/>
</dbReference>
<keyword evidence="4" id="KW-0812">Transmembrane</keyword>
<dbReference type="InterPro" id="IPR036737">
    <property type="entry name" value="OmpA-like_sf"/>
</dbReference>
<keyword evidence="5" id="KW-1133">Transmembrane helix</keyword>
<evidence type="ECO:0000313" key="9">
    <source>
        <dbReference type="EMBL" id="VAV84748.1"/>
    </source>
</evidence>
<keyword evidence="9" id="KW-0966">Cell projection</keyword>
<comment type="similarity">
    <text evidence="2">Belongs to the MotB family.</text>
</comment>
<sequence>MKKPSFLKKFFPSTFGSQQTGKPDPKGRISLSEAREIDSEKILAAERKALYIEEKLRSMEEQAGVLEREKQGLVSKLDVQLQQCDSLRQENKTLEERLYAAIYSNADEFVLDTNFYEKGQLVSSRHRESDLEHENNWLLPYSDFMTLLLVVFVVFYGLAVTDSAKLNDITAAISKNFMGGESGVFVERERPLMRVSTLSGGDMDAISQPEVIDDLKKEVLSSFKKFNLGENLFVDVSKDNLTIRLRDKVTFYPGKSTLMLTSTKLLEEVGKILMDYPGRKVLIEGHTDSVPISNSDFGSNWDLSSGRAVSLVRYFVEKAGLPPERFTAVGLSQYQPVASNSTAEGRAANRRVEIKLQIN</sequence>
<protein>
    <submittedName>
        <fullName evidence="9">Flagellar motor rotation protein MotB</fullName>
    </submittedName>
</protein>
<dbReference type="AlphaFoldDB" id="A0A3B0R9Y4"/>
<dbReference type="PANTHER" id="PTHR30329:SF21">
    <property type="entry name" value="LIPOPROTEIN YIAD-RELATED"/>
    <property type="match status" value="1"/>
</dbReference>
<feature type="domain" description="OmpA-like" evidence="8">
    <location>
        <begin position="238"/>
        <end position="359"/>
    </location>
</feature>
<gene>
    <name evidence="9" type="ORF">MNBD_DELTA01-1955</name>
</gene>
<keyword evidence="9" id="KW-0969">Cilium</keyword>
<proteinExistence type="inferred from homology"/>
<dbReference type="InterPro" id="IPR025713">
    <property type="entry name" value="MotB-like_N_dom"/>
</dbReference>
<keyword evidence="3" id="KW-1003">Cell membrane</keyword>
<keyword evidence="6" id="KW-0472">Membrane</keyword>
<organism evidence="9">
    <name type="scientific">hydrothermal vent metagenome</name>
    <dbReference type="NCBI Taxonomy" id="652676"/>
    <lineage>
        <taxon>unclassified sequences</taxon>
        <taxon>metagenomes</taxon>
        <taxon>ecological metagenomes</taxon>
    </lineage>
</organism>
<name>A0A3B0R9Y4_9ZZZZ</name>
<dbReference type="Pfam" id="PF13677">
    <property type="entry name" value="MotB_plug"/>
    <property type="match status" value="1"/>
</dbReference>
<evidence type="ECO:0000256" key="1">
    <source>
        <dbReference type="ARBA" id="ARBA00004162"/>
    </source>
</evidence>
<reference evidence="9" key="1">
    <citation type="submission" date="2018-06" db="EMBL/GenBank/DDBJ databases">
        <authorList>
            <person name="Zhirakovskaya E."/>
        </authorList>
    </citation>
    <scope>NUCLEOTIDE SEQUENCE</scope>
</reference>
<accession>A0A3B0R9Y4</accession>
<evidence type="ECO:0000259" key="8">
    <source>
        <dbReference type="PROSITE" id="PS51123"/>
    </source>
</evidence>
<dbReference type="Gene3D" id="3.30.1330.60">
    <property type="entry name" value="OmpA-like domain"/>
    <property type="match status" value="1"/>
</dbReference>
<dbReference type="InterPro" id="IPR006665">
    <property type="entry name" value="OmpA-like"/>
</dbReference>
<evidence type="ECO:0000256" key="7">
    <source>
        <dbReference type="SAM" id="Coils"/>
    </source>
</evidence>
<feature type="coiled-coil region" evidence="7">
    <location>
        <begin position="42"/>
        <end position="97"/>
    </location>
</feature>
<evidence type="ECO:0000256" key="4">
    <source>
        <dbReference type="ARBA" id="ARBA00022692"/>
    </source>
</evidence>
<evidence type="ECO:0000256" key="3">
    <source>
        <dbReference type="ARBA" id="ARBA00022475"/>
    </source>
</evidence>
<keyword evidence="9" id="KW-0282">Flagellum</keyword>
<dbReference type="Pfam" id="PF00691">
    <property type="entry name" value="OmpA"/>
    <property type="match status" value="1"/>
</dbReference>
<dbReference type="PANTHER" id="PTHR30329">
    <property type="entry name" value="STATOR ELEMENT OF FLAGELLAR MOTOR COMPLEX"/>
    <property type="match status" value="1"/>
</dbReference>
<keyword evidence="7" id="KW-0175">Coiled coil</keyword>
<evidence type="ECO:0000256" key="5">
    <source>
        <dbReference type="ARBA" id="ARBA00022989"/>
    </source>
</evidence>
<evidence type="ECO:0000256" key="6">
    <source>
        <dbReference type="ARBA" id="ARBA00023136"/>
    </source>
</evidence>
<evidence type="ECO:0000256" key="2">
    <source>
        <dbReference type="ARBA" id="ARBA00008914"/>
    </source>
</evidence>
<dbReference type="PROSITE" id="PS51123">
    <property type="entry name" value="OMPA_2"/>
    <property type="match status" value="1"/>
</dbReference>
<dbReference type="CDD" id="cd07185">
    <property type="entry name" value="OmpA_C-like"/>
    <property type="match status" value="1"/>
</dbReference>
<dbReference type="EMBL" id="UOEA01000071">
    <property type="protein sequence ID" value="VAV84748.1"/>
    <property type="molecule type" value="Genomic_DNA"/>
</dbReference>
<dbReference type="SUPFAM" id="SSF103088">
    <property type="entry name" value="OmpA-like"/>
    <property type="match status" value="1"/>
</dbReference>
<comment type="subcellular location">
    <subcellularLocation>
        <location evidence="1">Cell membrane</location>
        <topology evidence="1">Single-pass membrane protein</topology>
    </subcellularLocation>
</comment>
<dbReference type="GO" id="GO:0005886">
    <property type="term" value="C:plasma membrane"/>
    <property type="evidence" value="ECO:0007669"/>
    <property type="project" value="UniProtKB-SubCell"/>
</dbReference>